<gene>
    <name evidence="1" type="ORF">ACFOX0_21015</name>
</gene>
<keyword evidence="2" id="KW-1185">Reference proteome</keyword>
<dbReference type="EMBL" id="JBHSBN010000015">
    <property type="protein sequence ID" value="MFC4108401.1"/>
    <property type="molecule type" value="Genomic_DNA"/>
</dbReference>
<accession>A0ABV8KS04</accession>
<sequence length="181" mass="19533">MGLFRRTSKLPADRRPALDRDERVLAWAEASGTGEAGAGPARPVVVTNLGLWLPGREHRLGWHDVHKAVWSGRELTVTPAERVAERDGYLVVADRPVETYLLLEPGDVPEQVRARVTRSVGYTAHHPLDSGGVRVVGRRVAGVDGLSWAVRYDAGTPADDPAVVEATDQLVAAARAAVVPR</sequence>
<protein>
    <submittedName>
        <fullName evidence="1">Uncharacterized protein</fullName>
    </submittedName>
</protein>
<name>A0ABV8KS04_9ACTN</name>
<organism evidence="1 2">
    <name type="scientific">Micromonospora zhanjiangensis</name>
    <dbReference type="NCBI Taxonomy" id="1522057"/>
    <lineage>
        <taxon>Bacteria</taxon>
        <taxon>Bacillati</taxon>
        <taxon>Actinomycetota</taxon>
        <taxon>Actinomycetes</taxon>
        <taxon>Micromonosporales</taxon>
        <taxon>Micromonosporaceae</taxon>
        <taxon>Micromonospora</taxon>
    </lineage>
</organism>
<evidence type="ECO:0000313" key="1">
    <source>
        <dbReference type="EMBL" id="MFC4108401.1"/>
    </source>
</evidence>
<dbReference type="Proteomes" id="UP001595868">
    <property type="component" value="Unassembled WGS sequence"/>
</dbReference>
<dbReference type="RefSeq" id="WP_377548743.1">
    <property type="nucleotide sequence ID" value="NZ_JBHSBN010000015.1"/>
</dbReference>
<proteinExistence type="predicted"/>
<comment type="caution">
    <text evidence="1">The sequence shown here is derived from an EMBL/GenBank/DDBJ whole genome shotgun (WGS) entry which is preliminary data.</text>
</comment>
<reference evidence="2" key="1">
    <citation type="journal article" date="2019" name="Int. J. Syst. Evol. Microbiol.">
        <title>The Global Catalogue of Microorganisms (GCM) 10K type strain sequencing project: providing services to taxonomists for standard genome sequencing and annotation.</title>
        <authorList>
            <consortium name="The Broad Institute Genomics Platform"/>
            <consortium name="The Broad Institute Genome Sequencing Center for Infectious Disease"/>
            <person name="Wu L."/>
            <person name="Ma J."/>
        </authorList>
    </citation>
    <scope>NUCLEOTIDE SEQUENCE [LARGE SCALE GENOMIC DNA]</scope>
    <source>
        <strain evidence="2">2902at01</strain>
    </source>
</reference>
<evidence type="ECO:0000313" key="2">
    <source>
        <dbReference type="Proteomes" id="UP001595868"/>
    </source>
</evidence>